<dbReference type="Pfam" id="PF09728">
    <property type="entry name" value="Taxilin"/>
    <property type="match status" value="1"/>
</dbReference>
<proteinExistence type="inferred from homology"/>
<comment type="similarity">
    <text evidence="1">Belongs to the taxilin family.</text>
</comment>
<dbReference type="EMBL" id="GECZ01026955">
    <property type="protein sequence ID" value="JAS42814.1"/>
    <property type="molecule type" value="Transcribed_RNA"/>
</dbReference>
<name>A0A1B6EY18_9HEMI</name>
<evidence type="ECO:0000256" key="1">
    <source>
        <dbReference type="ARBA" id="ARBA00009550"/>
    </source>
</evidence>
<evidence type="ECO:0000313" key="4">
    <source>
        <dbReference type="EMBL" id="JAS42814.1"/>
    </source>
</evidence>
<dbReference type="AlphaFoldDB" id="A0A1B6EY18"/>
<feature type="compositionally biased region" description="Basic and acidic residues" evidence="3">
    <location>
        <begin position="112"/>
        <end position="122"/>
    </location>
</feature>
<protein>
    <recommendedName>
        <fullName evidence="5">Alpha-taxilin</fullName>
    </recommendedName>
</protein>
<feature type="region of interest" description="Disordered" evidence="3">
    <location>
        <begin position="1"/>
        <end position="122"/>
    </location>
</feature>
<reference evidence="4" key="1">
    <citation type="submission" date="2015-11" db="EMBL/GenBank/DDBJ databases">
        <title>De novo transcriptome assembly of four potential Pierce s Disease insect vectors from Arizona vineyards.</title>
        <authorList>
            <person name="Tassone E.E."/>
        </authorList>
    </citation>
    <scope>NUCLEOTIDE SEQUENCE</scope>
</reference>
<accession>A0A1B6EY18</accession>
<feature type="compositionally biased region" description="Low complexity" evidence="3">
    <location>
        <begin position="30"/>
        <end position="68"/>
    </location>
</feature>
<organism evidence="4">
    <name type="scientific">Cuerna arida</name>
    <dbReference type="NCBI Taxonomy" id="1464854"/>
    <lineage>
        <taxon>Eukaryota</taxon>
        <taxon>Metazoa</taxon>
        <taxon>Ecdysozoa</taxon>
        <taxon>Arthropoda</taxon>
        <taxon>Hexapoda</taxon>
        <taxon>Insecta</taxon>
        <taxon>Pterygota</taxon>
        <taxon>Neoptera</taxon>
        <taxon>Paraneoptera</taxon>
        <taxon>Hemiptera</taxon>
        <taxon>Auchenorrhyncha</taxon>
        <taxon>Membracoidea</taxon>
        <taxon>Cicadellidae</taxon>
        <taxon>Cicadellinae</taxon>
        <taxon>Proconiini</taxon>
        <taxon>Cuerna</taxon>
    </lineage>
</organism>
<evidence type="ECO:0000256" key="3">
    <source>
        <dbReference type="SAM" id="MobiDB-lite"/>
    </source>
</evidence>
<feature type="compositionally biased region" description="Polar residues" evidence="3">
    <location>
        <begin position="1"/>
        <end position="22"/>
    </location>
</feature>
<dbReference type="PANTHER" id="PTHR16127">
    <property type="entry name" value="TAXILIN"/>
    <property type="match status" value="1"/>
</dbReference>
<gene>
    <name evidence="4" type="ORF">g.25940</name>
</gene>
<evidence type="ECO:0000256" key="2">
    <source>
        <dbReference type="SAM" id="Coils"/>
    </source>
</evidence>
<dbReference type="InterPro" id="IPR026183">
    <property type="entry name" value="Taxilin_fam"/>
</dbReference>
<feature type="coiled-coil region" evidence="2">
    <location>
        <begin position="164"/>
        <end position="237"/>
    </location>
</feature>
<feature type="compositionally biased region" description="Polar residues" evidence="3">
    <location>
        <begin position="89"/>
        <end position="101"/>
    </location>
</feature>
<feature type="compositionally biased region" description="Polar residues" evidence="3">
    <location>
        <begin position="650"/>
        <end position="672"/>
    </location>
</feature>
<evidence type="ECO:0008006" key="5">
    <source>
        <dbReference type="Google" id="ProtNLM"/>
    </source>
</evidence>
<feature type="coiled-coil region" evidence="2">
    <location>
        <begin position="295"/>
        <end position="340"/>
    </location>
</feature>
<keyword evidence="2" id="KW-0175">Coiled coil</keyword>
<feature type="region of interest" description="Disordered" evidence="3">
    <location>
        <begin position="589"/>
        <end position="617"/>
    </location>
</feature>
<dbReference type="GO" id="GO:0019905">
    <property type="term" value="F:syntaxin binding"/>
    <property type="evidence" value="ECO:0007669"/>
    <property type="project" value="InterPro"/>
</dbReference>
<sequence length="703" mass="77647">MESSNAGTEVTNVGTDKPTQPIVSPVPDLVTNVPASTASTATPTNVPPATAVNSTSSAVSTEAISAPAKPRPPTTKPTPAVAVKAQLGPTPTTNRATSLPSAASEASVKNRTTREEKIRKKDDKSVDHVLRALNSLNTSEEKLAAMCKKYADIFDEHRKLQLLQKQSEKRCSMLQREKEQLQAEQSKAILTRSRLENLCRELQRQNKAIKDESLLKIREEEEKRKEVSAKFQTTMNEITTLMQQNNDKNMKLRDDNIDMTTKLKNICEQYEIRQQQVERISKQMQLEQQLADAKLSKLKMEMAAEREVLLREKQQLLLELQQYQQRCTEFQATEVNLRNQISMYNDKYDEFQKALARSNDVFGGFKGEMEKMSKKICKLEKETSSWKQRWERSHNALLEMAADKQKSEQELAVVSRQLATLQGLCRTLQTERSNLLAKLKIFQAGGHVPPEKSSATPVEKCTKQCDQVLNHLDQSLNHISENNPVLDSYTKDILASFKESVAAEDTSATTTTDSPVPPETVPVPASPLPDVVGTSSPCVLNQIPDVNSALCQRLEDISLHPSASVLLENTVNKNPQETQLGVVEIENPSVAKSPEDPTKTECTLPVVGDGNTTGDSNIESIVPVTQEISSSEVNEAETLPQVIPVMNGEALTNGSTPTEANSKQETLQDKPSTNPPKSPTAKGSPAKSTDSGKKKESAKKKKK</sequence>
<dbReference type="PANTHER" id="PTHR16127:SF13">
    <property type="entry name" value="GH01188P"/>
    <property type="match status" value="1"/>
</dbReference>
<feature type="region of interest" description="Disordered" evidence="3">
    <location>
        <begin position="645"/>
        <end position="703"/>
    </location>
</feature>